<dbReference type="Pfam" id="PF04474">
    <property type="entry name" value="DUF554"/>
    <property type="match status" value="1"/>
</dbReference>
<reference evidence="3" key="1">
    <citation type="journal article" date="2019" name="Int. J. Syst. Evol. Microbiol.">
        <title>The Global Catalogue of Microorganisms (GCM) 10K type strain sequencing project: providing services to taxonomists for standard genome sequencing and annotation.</title>
        <authorList>
            <consortium name="The Broad Institute Genomics Platform"/>
            <consortium name="The Broad Institute Genome Sequencing Center for Infectious Disease"/>
            <person name="Wu L."/>
            <person name="Ma J."/>
        </authorList>
    </citation>
    <scope>NUCLEOTIDE SEQUENCE [LARGE SCALE GENOMIC DNA]</scope>
    <source>
        <strain evidence="3">WYCCWR 12678</strain>
    </source>
</reference>
<evidence type="ECO:0000313" key="2">
    <source>
        <dbReference type="EMBL" id="MFC4768460.1"/>
    </source>
</evidence>
<keyword evidence="3" id="KW-1185">Reference proteome</keyword>
<keyword evidence="1" id="KW-0812">Transmembrane</keyword>
<accession>A0ABV9Q2S1</accession>
<feature type="transmembrane region" description="Helical" evidence="1">
    <location>
        <begin position="183"/>
        <end position="203"/>
    </location>
</feature>
<feature type="transmembrane region" description="Helical" evidence="1">
    <location>
        <begin position="209"/>
        <end position="227"/>
    </location>
</feature>
<evidence type="ECO:0000313" key="3">
    <source>
        <dbReference type="Proteomes" id="UP001596002"/>
    </source>
</evidence>
<feature type="transmembrane region" description="Helical" evidence="1">
    <location>
        <begin position="141"/>
        <end position="163"/>
    </location>
</feature>
<comment type="caution">
    <text evidence="2">The sequence shown here is derived from an EMBL/GenBank/DDBJ whole genome shotgun (WGS) entry which is preliminary data.</text>
</comment>
<proteinExistence type="predicted"/>
<dbReference type="EMBL" id="JBHSHC010000106">
    <property type="protein sequence ID" value="MFC4768460.1"/>
    <property type="molecule type" value="Genomic_DNA"/>
</dbReference>
<feature type="transmembrane region" description="Helical" evidence="1">
    <location>
        <begin position="6"/>
        <end position="26"/>
    </location>
</feature>
<keyword evidence="1" id="KW-0472">Membrane</keyword>
<evidence type="ECO:0000256" key="1">
    <source>
        <dbReference type="SAM" id="Phobius"/>
    </source>
</evidence>
<dbReference type="PANTHER" id="PTHR36111">
    <property type="entry name" value="INNER MEMBRANE PROTEIN-RELATED"/>
    <property type="match status" value="1"/>
</dbReference>
<dbReference type="RefSeq" id="WP_380026414.1">
    <property type="nucleotide sequence ID" value="NZ_JBHSHC010000106.1"/>
</dbReference>
<name>A0ABV9Q2S1_9BACL</name>
<feature type="transmembrane region" description="Helical" evidence="1">
    <location>
        <begin position="99"/>
        <end position="121"/>
    </location>
</feature>
<keyword evidence="1" id="KW-1133">Transmembrane helix</keyword>
<dbReference type="Proteomes" id="UP001596002">
    <property type="component" value="Unassembled WGS sequence"/>
</dbReference>
<dbReference type="InterPro" id="IPR007563">
    <property type="entry name" value="DUF554"/>
</dbReference>
<sequence>MVLLGTLVNAAAILVGSVLGVIFQRIPEKMKQTIIQGLGLAVFIIGATMAFKAGDDLFWVILSLVAGAVIGELLDIEGKLESAGRFAERKMSRFGQGKIAETFVFASLIYCVGAMAIVGSLESGLNSNHSVLYTKSILDGFSAIIFTSTMGVGVALSAIPVFFYQGLIALTADLMSDFLSQPVITVMSATGGILIMGIALNILEIKKINVGNLLPAIFIAGVLKWFLL</sequence>
<organism evidence="2 3">
    <name type="scientific">Effusibacillus consociatus</name>
    <dbReference type="NCBI Taxonomy" id="1117041"/>
    <lineage>
        <taxon>Bacteria</taxon>
        <taxon>Bacillati</taxon>
        <taxon>Bacillota</taxon>
        <taxon>Bacilli</taxon>
        <taxon>Bacillales</taxon>
        <taxon>Alicyclobacillaceae</taxon>
        <taxon>Effusibacillus</taxon>
    </lineage>
</organism>
<feature type="transmembrane region" description="Helical" evidence="1">
    <location>
        <begin position="33"/>
        <end position="51"/>
    </location>
</feature>
<dbReference type="PANTHER" id="PTHR36111:SF2">
    <property type="entry name" value="INNER MEMBRANE PROTEIN"/>
    <property type="match status" value="1"/>
</dbReference>
<protein>
    <submittedName>
        <fullName evidence="2">DUF554 domain-containing protein</fullName>
    </submittedName>
</protein>
<gene>
    <name evidence="2" type="ORF">ACFO8Q_14015</name>
</gene>
<feature type="transmembrane region" description="Helical" evidence="1">
    <location>
        <begin position="57"/>
        <end position="78"/>
    </location>
</feature>